<dbReference type="PANTHER" id="PTHR11953">
    <property type="entry name" value="EXOSOME COMPLEX COMPONENT"/>
    <property type="match status" value="1"/>
</dbReference>
<dbReference type="Pfam" id="PF01138">
    <property type="entry name" value="RNase_PH"/>
    <property type="match status" value="1"/>
</dbReference>
<keyword evidence="5" id="KW-0698">rRNA processing</keyword>
<dbReference type="Proteomes" id="UP000750334">
    <property type="component" value="Unassembled WGS sequence"/>
</dbReference>
<sequence length="235" mass="26286">MNVQDRRRILGPVEARPLAFPEATKIAKDNETDSKNEENVTILPKFQVPSIKTSLLKNCNGSCMIENEHTSILSSIYGPRSTRSNLFESRCLINVTIKSTIFPTSEVKELSSFLINVLESFVCLELYPKAGIDVFINLNIEKVSDLSWYIPYIMMSIVLGLVDANIEISDLPGCGFNDNNAICFTKNGTEIIGIWKDQGSIENETSFVESLGTCKEQYLQVKGIMANYLLNKINN</sequence>
<evidence type="ECO:0000256" key="6">
    <source>
        <dbReference type="ARBA" id="ARBA00022835"/>
    </source>
</evidence>
<evidence type="ECO:0000256" key="2">
    <source>
        <dbReference type="ARBA" id="ARBA00004496"/>
    </source>
</evidence>
<dbReference type="PANTHER" id="PTHR11953:SF2">
    <property type="entry name" value="EXOSOME COMPLEX COMPONENT MTR3"/>
    <property type="match status" value="1"/>
</dbReference>
<dbReference type="OrthoDB" id="2504340at2759"/>
<dbReference type="GO" id="GO:0005730">
    <property type="term" value="C:nucleolus"/>
    <property type="evidence" value="ECO:0007669"/>
    <property type="project" value="UniProtKB-SubCell"/>
</dbReference>
<dbReference type="EMBL" id="PUHR01000336">
    <property type="protein sequence ID" value="KAG0654522.1"/>
    <property type="molecule type" value="Genomic_DNA"/>
</dbReference>
<dbReference type="Gene3D" id="3.30.230.70">
    <property type="entry name" value="GHMP Kinase, N-terminal domain"/>
    <property type="match status" value="1"/>
</dbReference>
<evidence type="ECO:0000256" key="8">
    <source>
        <dbReference type="ARBA" id="ARBA00023242"/>
    </source>
</evidence>
<name>A0A9P6VTK3_MAUEX</name>
<dbReference type="GO" id="GO:0071051">
    <property type="term" value="P:poly(A)-dependent snoRNA 3'-end processing"/>
    <property type="evidence" value="ECO:0007669"/>
    <property type="project" value="TreeGrafter"/>
</dbReference>
<dbReference type="GO" id="GO:0000467">
    <property type="term" value="P:exonucleolytic trimming to generate mature 3'-end of 5.8S rRNA from tricistronic rRNA transcript (SSU-rRNA, 5.8S rRNA, LSU-rRNA)"/>
    <property type="evidence" value="ECO:0007669"/>
    <property type="project" value="UniProtKB-ARBA"/>
</dbReference>
<dbReference type="AlphaFoldDB" id="A0A9P6VTK3"/>
<dbReference type="GO" id="GO:0016075">
    <property type="term" value="P:rRNA catabolic process"/>
    <property type="evidence" value="ECO:0007669"/>
    <property type="project" value="TreeGrafter"/>
</dbReference>
<reference evidence="10 11" key="1">
    <citation type="submission" date="2020-11" db="EMBL/GenBank/DDBJ databases">
        <title>Kefir isolates.</title>
        <authorList>
            <person name="Marcisauskas S."/>
            <person name="Kim Y."/>
            <person name="Blasche S."/>
        </authorList>
    </citation>
    <scope>NUCLEOTIDE SEQUENCE [LARGE SCALE GENOMIC DNA]</scope>
    <source>
        <strain evidence="10 11">OG2</strain>
    </source>
</reference>
<dbReference type="InterPro" id="IPR001247">
    <property type="entry name" value="ExoRNase_PH_dom1"/>
</dbReference>
<dbReference type="SUPFAM" id="SSF54211">
    <property type="entry name" value="Ribosomal protein S5 domain 2-like"/>
    <property type="match status" value="1"/>
</dbReference>
<dbReference type="GO" id="GO:0071028">
    <property type="term" value="P:nuclear mRNA surveillance"/>
    <property type="evidence" value="ECO:0007669"/>
    <property type="project" value="TreeGrafter"/>
</dbReference>
<protein>
    <submittedName>
        <fullName evidence="10">3'-5'-exoribonuclease</fullName>
    </submittedName>
</protein>
<keyword evidence="8" id="KW-0539">Nucleus</keyword>
<keyword evidence="4" id="KW-0963">Cytoplasm</keyword>
<evidence type="ECO:0000313" key="10">
    <source>
        <dbReference type="EMBL" id="KAG0654522.1"/>
    </source>
</evidence>
<evidence type="ECO:0000256" key="7">
    <source>
        <dbReference type="ARBA" id="ARBA00022884"/>
    </source>
</evidence>
<gene>
    <name evidence="10" type="primary">MTR3</name>
    <name evidence="10" type="ORF">C6P45_003354</name>
</gene>
<evidence type="ECO:0000256" key="1">
    <source>
        <dbReference type="ARBA" id="ARBA00004123"/>
    </source>
</evidence>
<comment type="subcellular location">
    <subcellularLocation>
        <location evidence="2">Cytoplasm</location>
    </subcellularLocation>
    <subcellularLocation>
        <location evidence="1">Nucleus</location>
    </subcellularLocation>
</comment>
<dbReference type="GO" id="GO:0000176">
    <property type="term" value="C:nuclear exosome (RNase complex)"/>
    <property type="evidence" value="ECO:0007669"/>
    <property type="project" value="TreeGrafter"/>
</dbReference>
<dbReference type="GO" id="GO:0034475">
    <property type="term" value="P:U4 snRNA 3'-end processing"/>
    <property type="evidence" value="ECO:0007669"/>
    <property type="project" value="TreeGrafter"/>
</dbReference>
<comment type="similarity">
    <text evidence="3">Belongs to the RNase PH family.</text>
</comment>
<accession>A0A9P6VTK3</accession>
<dbReference type="GO" id="GO:0071038">
    <property type="term" value="P:TRAMP-dependent tRNA surveillance pathway"/>
    <property type="evidence" value="ECO:0007669"/>
    <property type="project" value="UniProtKB-ARBA"/>
</dbReference>
<evidence type="ECO:0000256" key="3">
    <source>
        <dbReference type="ARBA" id="ARBA00006678"/>
    </source>
</evidence>
<organism evidence="10 11">
    <name type="scientific">Maudiozyma exigua</name>
    <name type="common">Yeast</name>
    <name type="synonym">Kazachstania exigua</name>
    <dbReference type="NCBI Taxonomy" id="34358"/>
    <lineage>
        <taxon>Eukaryota</taxon>
        <taxon>Fungi</taxon>
        <taxon>Dikarya</taxon>
        <taxon>Ascomycota</taxon>
        <taxon>Saccharomycotina</taxon>
        <taxon>Saccharomycetes</taxon>
        <taxon>Saccharomycetales</taxon>
        <taxon>Saccharomycetaceae</taxon>
        <taxon>Maudiozyma</taxon>
    </lineage>
</organism>
<evidence type="ECO:0000256" key="4">
    <source>
        <dbReference type="ARBA" id="ARBA00022490"/>
    </source>
</evidence>
<proteinExistence type="inferred from homology"/>
<dbReference type="GO" id="GO:0000177">
    <property type="term" value="C:cytoplasmic exosome (RNase complex)"/>
    <property type="evidence" value="ECO:0007669"/>
    <property type="project" value="UniProtKB-ARBA"/>
</dbReference>
<feature type="domain" description="Exoribonuclease phosphorolytic" evidence="9">
    <location>
        <begin position="50"/>
        <end position="166"/>
    </location>
</feature>
<evidence type="ECO:0000313" key="11">
    <source>
        <dbReference type="Proteomes" id="UP000750334"/>
    </source>
</evidence>
<keyword evidence="7" id="KW-0694">RNA-binding</keyword>
<dbReference type="InterPro" id="IPR020568">
    <property type="entry name" value="Ribosomal_Su5_D2-typ_SF"/>
</dbReference>
<dbReference type="InterPro" id="IPR050080">
    <property type="entry name" value="RNase_PH"/>
</dbReference>
<dbReference type="GO" id="GO:0003723">
    <property type="term" value="F:RNA binding"/>
    <property type="evidence" value="ECO:0007669"/>
    <property type="project" value="UniProtKB-KW"/>
</dbReference>
<keyword evidence="11" id="KW-1185">Reference proteome</keyword>
<comment type="caution">
    <text evidence="10">The sequence shown here is derived from an EMBL/GenBank/DDBJ whole genome shotgun (WGS) entry which is preliminary data.</text>
</comment>
<evidence type="ECO:0000259" key="9">
    <source>
        <dbReference type="Pfam" id="PF01138"/>
    </source>
</evidence>
<keyword evidence="6" id="KW-0271">Exosome</keyword>
<evidence type="ECO:0000256" key="5">
    <source>
        <dbReference type="ARBA" id="ARBA00022552"/>
    </source>
</evidence>
<dbReference type="InterPro" id="IPR027408">
    <property type="entry name" value="PNPase/RNase_PH_dom_sf"/>
</dbReference>